<proteinExistence type="predicted"/>
<accession>A0A3R7ATM3</accession>
<name>A0A3R7ATM3_APHAT</name>
<reference evidence="1 2" key="1">
    <citation type="submission" date="2018-08" db="EMBL/GenBank/DDBJ databases">
        <title>Aphanomyces genome sequencing and annotation.</title>
        <authorList>
            <person name="Minardi D."/>
            <person name="Oidtmann B."/>
            <person name="Van Der Giezen M."/>
            <person name="Studholme D.J."/>
        </authorList>
    </citation>
    <scope>NUCLEOTIDE SEQUENCE [LARGE SCALE GENOMIC DNA]</scope>
    <source>
        <strain evidence="1 2">Si</strain>
    </source>
</reference>
<evidence type="ECO:0000313" key="1">
    <source>
        <dbReference type="EMBL" id="RHY57335.1"/>
    </source>
</evidence>
<protein>
    <submittedName>
        <fullName evidence="1">Uncharacterized protein</fullName>
    </submittedName>
</protein>
<gene>
    <name evidence="1" type="ORF">DYB34_014112</name>
</gene>
<dbReference type="AlphaFoldDB" id="A0A3R7ATM3"/>
<feature type="non-terminal residue" evidence="1">
    <location>
        <position position="1"/>
    </location>
</feature>
<dbReference type="Proteomes" id="UP000283543">
    <property type="component" value="Unassembled WGS sequence"/>
</dbReference>
<sequence length="53" mass="5953">AKYPEAAFIELEPDSKDTDMRALSNIGTKSFRASERDAMTRALAHLARTLDNR</sequence>
<dbReference type="EMBL" id="QUTB01005149">
    <property type="protein sequence ID" value="RHY57335.1"/>
    <property type="molecule type" value="Genomic_DNA"/>
</dbReference>
<evidence type="ECO:0000313" key="2">
    <source>
        <dbReference type="Proteomes" id="UP000283543"/>
    </source>
</evidence>
<comment type="caution">
    <text evidence="1">The sequence shown here is derived from an EMBL/GenBank/DDBJ whole genome shotgun (WGS) entry which is preliminary data.</text>
</comment>
<organism evidence="1 2">
    <name type="scientific">Aphanomyces astaci</name>
    <name type="common">Crayfish plague agent</name>
    <dbReference type="NCBI Taxonomy" id="112090"/>
    <lineage>
        <taxon>Eukaryota</taxon>
        <taxon>Sar</taxon>
        <taxon>Stramenopiles</taxon>
        <taxon>Oomycota</taxon>
        <taxon>Saprolegniomycetes</taxon>
        <taxon>Saprolegniales</taxon>
        <taxon>Verrucalvaceae</taxon>
        <taxon>Aphanomyces</taxon>
    </lineage>
</organism>